<keyword evidence="3" id="KW-1185">Reference proteome</keyword>
<proteinExistence type="predicted"/>
<feature type="compositionally biased region" description="Polar residues" evidence="1">
    <location>
        <begin position="90"/>
        <end position="104"/>
    </location>
</feature>
<feature type="compositionally biased region" description="Low complexity" evidence="1">
    <location>
        <begin position="234"/>
        <end position="245"/>
    </location>
</feature>
<accession>A0A517MKG6</accession>
<dbReference type="EMBL" id="CP036262">
    <property type="protein sequence ID" value="QDS95381.1"/>
    <property type="molecule type" value="Genomic_DNA"/>
</dbReference>
<reference evidence="2 3" key="1">
    <citation type="submission" date="2019-02" db="EMBL/GenBank/DDBJ databases">
        <title>Deep-cultivation of Planctomycetes and their phenomic and genomic characterization uncovers novel biology.</title>
        <authorList>
            <person name="Wiegand S."/>
            <person name="Jogler M."/>
            <person name="Boedeker C."/>
            <person name="Pinto D."/>
            <person name="Vollmers J."/>
            <person name="Rivas-Marin E."/>
            <person name="Kohn T."/>
            <person name="Peeters S.H."/>
            <person name="Heuer A."/>
            <person name="Rast P."/>
            <person name="Oberbeckmann S."/>
            <person name="Bunk B."/>
            <person name="Jeske O."/>
            <person name="Meyerdierks A."/>
            <person name="Storesund J.E."/>
            <person name="Kallscheuer N."/>
            <person name="Luecker S."/>
            <person name="Lage O.M."/>
            <person name="Pohl T."/>
            <person name="Merkel B.J."/>
            <person name="Hornburger P."/>
            <person name="Mueller R.-W."/>
            <person name="Bruemmer F."/>
            <person name="Labrenz M."/>
            <person name="Spormann A.M."/>
            <person name="Op den Camp H."/>
            <person name="Overmann J."/>
            <person name="Amann R."/>
            <person name="Jetten M.S.M."/>
            <person name="Mascher T."/>
            <person name="Medema M.H."/>
            <person name="Devos D.P."/>
            <person name="Kaster A.-K."/>
            <person name="Ovreas L."/>
            <person name="Rohde M."/>
            <person name="Galperin M.Y."/>
            <person name="Jogler C."/>
        </authorList>
    </citation>
    <scope>NUCLEOTIDE SEQUENCE [LARGE SCALE GENOMIC DNA]</scope>
    <source>
        <strain evidence="2 3">FF011L</strain>
    </source>
</reference>
<dbReference type="KEGG" id="rml:FF011L_41770"/>
<organism evidence="2 3">
    <name type="scientific">Roseimaritima multifibrata</name>
    <dbReference type="NCBI Taxonomy" id="1930274"/>
    <lineage>
        <taxon>Bacteria</taxon>
        <taxon>Pseudomonadati</taxon>
        <taxon>Planctomycetota</taxon>
        <taxon>Planctomycetia</taxon>
        <taxon>Pirellulales</taxon>
        <taxon>Pirellulaceae</taxon>
        <taxon>Roseimaritima</taxon>
    </lineage>
</organism>
<feature type="compositionally biased region" description="Basic and acidic residues" evidence="1">
    <location>
        <begin position="156"/>
        <end position="175"/>
    </location>
</feature>
<dbReference type="Proteomes" id="UP000320672">
    <property type="component" value="Chromosome"/>
</dbReference>
<evidence type="ECO:0000313" key="3">
    <source>
        <dbReference type="Proteomes" id="UP000320672"/>
    </source>
</evidence>
<feature type="compositionally biased region" description="Acidic residues" evidence="1">
    <location>
        <begin position="262"/>
        <end position="292"/>
    </location>
</feature>
<dbReference type="OrthoDB" id="246649at2"/>
<name>A0A517MKG6_9BACT</name>
<evidence type="ECO:0000313" key="2">
    <source>
        <dbReference type="EMBL" id="QDS95381.1"/>
    </source>
</evidence>
<feature type="region of interest" description="Disordered" evidence="1">
    <location>
        <begin position="75"/>
        <end position="325"/>
    </location>
</feature>
<gene>
    <name evidence="2" type="ORF">FF011L_41770</name>
</gene>
<evidence type="ECO:0000256" key="1">
    <source>
        <dbReference type="SAM" id="MobiDB-lite"/>
    </source>
</evidence>
<dbReference type="RefSeq" id="WP_145353482.1">
    <property type="nucleotide sequence ID" value="NZ_CP036262.1"/>
</dbReference>
<feature type="compositionally biased region" description="Basic and acidic residues" evidence="1">
    <location>
        <begin position="136"/>
        <end position="147"/>
    </location>
</feature>
<sequence>MQRLLGVLVLVGGASSLAIHPHAAAQSPAALERPSASEPWHRLGRSLGLGWGNGYHACASDTRGVTADLPPRSYAARQNVNPYPYPYQAPQGSSPRYSPGQYASDQYLAPAVQNRSRSPQAWDRTAPGPNGNRSAPADDLKKPDPLERSAPAPAKGEVKRKPPVHDAIEGRERSIHNQLEALLEAEPESPSDAMGEPLPTPPAKKDAPRAAEQGPGSKARLGAPQVPLGKPLGASDAASDALLDSAESDGEDLDALLPATQESEESSEAADDLLEEIEGVSDEEGNSADDDLLLGVRRPLPRRFIREPTTATANAAPQIVPPTKL</sequence>
<protein>
    <submittedName>
        <fullName evidence="2">Uncharacterized protein</fullName>
    </submittedName>
</protein>
<dbReference type="AlphaFoldDB" id="A0A517MKG6"/>